<dbReference type="Pfam" id="PF21806">
    <property type="entry name" value="DUF6879"/>
    <property type="match status" value="1"/>
</dbReference>
<dbReference type="Proteomes" id="UP001601976">
    <property type="component" value="Unassembled WGS sequence"/>
</dbReference>
<organism evidence="2 3">
    <name type="scientific">Streptomyces flavidovirens</name>
    <dbReference type="NCBI Taxonomy" id="67298"/>
    <lineage>
        <taxon>Bacteria</taxon>
        <taxon>Bacillati</taxon>
        <taxon>Actinomycetota</taxon>
        <taxon>Actinomycetes</taxon>
        <taxon>Kitasatosporales</taxon>
        <taxon>Streptomycetaceae</taxon>
        <taxon>Streptomyces</taxon>
    </lineage>
</organism>
<feature type="domain" description="DUF6879" evidence="1">
    <location>
        <begin position="11"/>
        <end position="79"/>
    </location>
</feature>
<comment type="caution">
    <text evidence="2">The sequence shown here is derived from an EMBL/GenBank/DDBJ whole genome shotgun (WGS) entry which is preliminary data.</text>
</comment>
<proteinExistence type="predicted"/>
<protein>
    <submittedName>
        <fullName evidence="2">DUF6879 family protein</fullName>
    </submittedName>
</protein>
<accession>A0ABW6R884</accession>
<keyword evidence="3" id="KW-1185">Reference proteome</keyword>
<evidence type="ECO:0000313" key="3">
    <source>
        <dbReference type="Proteomes" id="UP001601976"/>
    </source>
</evidence>
<dbReference type="EMBL" id="JBIAPK010000001">
    <property type="protein sequence ID" value="MFF3337706.1"/>
    <property type="molecule type" value="Genomic_DNA"/>
</dbReference>
<sequence length="104" mass="11992">MDVVPAHQILDFFREGFEHTAWRLETRRAYAADEGTEEYGRFLEGVDPRRDVDWPWFANAREQTATGRRIERVRLVDEPGRGTSSCSGPSCEWLGRVSTAHNRP</sequence>
<dbReference type="InterPro" id="IPR049244">
    <property type="entry name" value="DUF6879"/>
</dbReference>
<gene>
    <name evidence="2" type="ORF">ACFYWW_03060</name>
</gene>
<name>A0ABW6R884_9ACTN</name>
<evidence type="ECO:0000259" key="1">
    <source>
        <dbReference type="Pfam" id="PF21806"/>
    </source>
</evidence>
<reference evidence="2 3" key="1">
    <citation type="submission" date="2024-10" db="EMBL/GenBank/DDBJ databases">
        <title>The Natural Products Discovery Center: Release of the First 8490 Sequenced Strains for Exploring Actinobacteria Biosynthetic Diversity.</title>
        <authorList>
            <person name="Kalkreuter E."/>
            <person name="Kautsar S.A."/>
            <person name="Yang D."/>
            <person name="Bader C.D."/>
            <person name="Teijaro C.N."/>
            <person name="Fluegel L."/>
            <person name="Davis C.M."/>
            <person name="Simpson J.R."/>
            <person name="Lauterbach L."/>
            <person name="Steele A.D."/>
            <person name="Gui C."/>
            <person name="Meng S."/>
            <person name="Li G."/>
            <person name="Viehrig K."/>
            <person name="Ye F."/>
            <person name="Su P."/>
            <person name="Kiefer A.F."/>
            <person name="Nichols A."/>
            <person name="Cepeda A.J."/>
            <person name="Yan W."/>
            <person name="Fan B."/>
            <person name="Jiang Y."/>
            <person name="Adhikari A."/>
            <person name="Zheng C.-J."/>
            <person name="Schuster L."/>
            <person name="Cowan T.M."/>
            <person name="Smanski M.J."/>
            <person name="Chevrette M.G."/>
            <person name="De Carvalho L.P.S."/>
            <person name="Shen B."/>
        </authorList>
    </citation>
    <scope>NUCLEOTIDE SEQUENCE [LARGE SCALE GENOMIC DNA]</scope>
    <source>
        <strain evidence="2 3">NPDC003029</strain>
    </source>
</reference>
<evidence type="ECO:0000313" key="2">
    <source>
        <dbReference type="EMBL" id="MFF3337706.1"/>
    </source>
</evidence>
<dbReference type="RefSeq" id="WP_387893516.1">
    <property type="nucleotide sequence ID" value="NZ_JBIAPK010000001.1"/>
</dbReference>